<evidence type="ECO:0000256" key="1">
    <source>
        <dbReference type="ARBA" id="ARBA00004141"/>
    </source>
</evidence>
<protein>
    <submittedName>
        <fullName evidence="7">O-antigen polymerase</fullName>
    </submittedName>
</protein>
<feature type="transmembrane region" description="Helical" evidence="5">
    <location>
        <begin position="12"/>
        <end position="34"/>
    </location>
</feature>
<keyword evidence="4 5" id="KW-0472">Membrane</keyword>
<dbReference type="Pfam" id="PF04932">
    <property type="entry name" value="Wzy_C"/>
    <property type="match status" value="1"/>
</dbReference>
<dbReference type="GO" id="GO:0016020">
    <property type="term" value="C:membrane"/>
    <property type="evidence" value="ECO:0007669"/>
    <property type="project" value="UniProtKB-SubCell"/>
</dbReference>
<dbReference type="EMBL" id="CP001998">
    <property type="protein sequence ID" value="ADE55368.1"/>
    <property type="molecule type" value="Genomic_DNA"/>
</dbReference>
<feature type="transmembrane region" description="Helical" evidence="5">
    <location>
        <begin position="406"/>
        <end position="427"/>
    </location>
</feature>
<evidence type="ECO:0000313" key="8">
    <source>
        <dbReference type="Proteomes" id="UP000000925"/>
    </source>
</evidence>
<name>D5EMX8_CORAD</name>
<dbReference type="OrthoDB" id="177765at2"/>
<dbReference type="InterPro" id="IPR007016">
    <property type="entry name" value="O-antigen_ligase-rel_domated"/>
</dbReference>
<evidence type="ECO:0000256" key="3">
    <source>
        <dbReference type="ARBA" id="ARBA00022989"/>
    </source>
</evidence>
<feature type="transmembrane region" description="Helical" evidence="5">
    <location>
        <begin position="294"/>
        <end position="313"/>
    </location>
</feature>
<gene>
    <name evidence="7" type="ordered locus">Caka_2351</name>
</gene>
<comment type="subcellular location">
    <subcellularLocation>
        <location evidence="1">Membrane</location>
        <topology evidence="1">Multi-pass membrane protein</topology>
    </subcellularLocation>
</comment>
<dbReference type="eggNOG" id="COG3307">
    <property type="taxonomic scope" value="Bacteria"/>
</dbReference>
<feature type="domain" description="O-antigen ligase-related" evidence="6">
    <location>
        <begin position="255"/>
        <end position="418"/>
    </location>
</feature>
<feature type="transmembrane region" description="Helical" evidence="5">
    <location>
        <begin position="163"/>
        <end position="182"/>
    </location>
</feature>
<evidence type="ECO:0000259" key="6">
    <source>
        <dbReference type="Pfam" id="PF04932"/>
    </source>
</evidence>
<keyword evidence="8" id="KW-1185">Reference proteome</keyword>
<dbReference type="STRING" id="583355.Caka_2351"/>
<dbReference type="KEGG" id="caa:Caka_2351"/>
<feature type="transmembrane region" description="Helical" evidence="5">
    <location>
        <begin position="439"/>
        <end position="458"/>
    </location>
</feature>
<evidence type="ECO:0000256" key="2">
    <source>
        <dbReference type="ARBA" id="ARBA00022692"/>
    </source>
</evidence>
<dbReference type="PANTHER" id="PTHR37422">
    <property type="entry name" value="TEICHURONIC ACID BIOSYNTHESIS PROTEIN TUAE"/>
    <property type="match status" value="1"/>
</dbReference>
<keyword evidence="2 5" id="KW-0812">Transmembrane</keyword>
<feature type="transmembrane region" description="Helical" evidence="5">
    <location>
        <begin position="267"/>
        <end position="287"/>
    </location>
</feature>
<dbReference type="RefSeq" id="WP_013044090.1">
    <property type="nucleotide sequence ID" value="NC_014008.1"/>
</dbReference>
<feature type="transmembrane region" description="Helical" evidence="5">
    <location>
        <begin position="212"/>
        <end position="229"/>
    </location>
</feature>
<dbReference type="Proteomes" id="UP000000925">
    <property type="component" value="Chromosome"/>
</dbReference>
<dbReference type="AlphaFoldDB" id="D5EMX8"/>
<feature type="transmembrane region" description="Helical" evidence="5">
    <location>
        <begin position="135"/>
        <end position="156"/>
    </location>
</feature>
<reference evidence="7 8" key="1">
    <citation type="journal article" date="2010" name="Stand. Genomic Sci.">
        <title>Complete genome sequence of Coraliomargarita akajimensis type strain (04OKA010-24).</title>
        <authorList>
            <person name="Mavromatis K."/>
            <person name="Abt B."/>
            <person name="Brambilla E."/>
            <person name="Lapidus A."/>
            <person name="Copeland A."/>
            <person name="Deshpande S."/>
            <person name="Nolan M."/>
            <person name="Lucas S."/>
            <person name="Tice H."/>
            <person name="Cheng J.F."/>
            <person name="Han C."/>
            <person name="Detter J.C."/>
            <person name="Woyke T."/>
            <person name="Goodwin L."/>
            <person name="Pitluck S."/>
            <person name="Held B."/>
            <person name="Brettin T."/>
            <person name="Tapia R."/>
            <person name="Ivanova N."/>
            <person name="Mikhailova N."/>
            <person name="Pati A."/>
            <person name="Liolios K."/>
            <person name="Chen A."/>
            <person name="Palaniappan K."/>
            <person name="Land M."/>
            <person name="Hauser L."/>
            <person name="Chang Y.J."/>
            <person name="Jeffries C.D."/>
            <person name="Rohde M."/>
            <person name="Goker M."/>
            <person name="Bristow J."/>
            <person name="Eisen J.A."/>
            <person name="Markowitz V."/>
            <person name="Hugenholtz P."/>
            <person name="Klenk H.P."/>
            <person name="Kyrpides N.C."/>
        </authorList>
    </citation>
    <scope>NUCLEOTIDE SEQUENCE [LARGE SCALE GENOMIC DNA]</scope>
    <source>
        <strain evidence="8">DSM 45221 / IAM 15411 / JCM 23193 / KCTC 12865</strain>
    </source>
</reference>
<feature type="transmembrane region" description="Helical" evidence="5">
    <location>
        <begin position="464"/>
        <end position="482"/>
    </location>
</feature>
<feature type="transmembrane region" description="Helical" evidence="5">
    <location>
        <begin position="241"/>
        <end position="261"/>
    </location>
</feature>
<evidence type="ECO:0000256" key="4">
    <source>
        <dbReference type="ARBA" id="ARBA00023136"/>
    </source>
</evidence>
<evidence type="ECO:0000313" key="7">
    <source>
        <dbReference type="EMBL" id="ADE55368.1"/>
    </source>
</evidence>
<dbReference type="PANTHER" id="PTHR37422:SF17">
    <property type="entry name" value="O-ANTIGEN LIGASE"/>
    <property type="match status" value="1"/>
</dbReference>
<keyword evidence="3 5" id="KW-1133">Transmembrane helix</keyword>
<proteinExistence type="predicted"/>
<accession>D5EMX8</accession>
<organism evidence="7 8">
    <name type="scientific">Coraliomargarita akajimensis (strain DSM 45221 / IAM 15411 / JCM 23193 / KCTC 12865 / 04OKA010-24)</name>
    <dbReference type="NCBI Taxonomy" id="583355"/>
    <lineage>
        <taxon>Bacteria</taxon>
        <taxon>Pseudomonadati</taxon>
        <taxon>Verrucomicrobiota</taxon>
        <taxon>Opitutia</taxon>
        <taxon>Puniceicoccales</taxon>
        <taxon>Coraliomargaritaceae</taxon>
        <taxon>Coraliomargarita</taxon>
    </lineage>
</organism>
<sequence>MKTPSIAPREWGVALIGGVTLAWSAWAFAGVQMWTLHSMLVGGVLTWMLSVLPLPAAWNGHDGEHGNLKNLLRLLKFPVFWLGLFFLFYVTIQGLNTDWERVVDPESQTWRAKYFEPLVAWLPTGVKALYSEMNAFRVAVIFAAAFSLTWGLWVGIRRRQSALLVLWMFALSGFLMGLVAILQKLTGAEKVLWTYGSSNPNFWGSFFYRNQGVAYLVLVLVALSVLYFYHYNRSQRRGQSGGPYLLLFFFIGITYTSIAMALSRGGILFGGFFVAFFLVAALGRWLFSDSAKQSIVIALISVVSLIGAVYGLTRLVDFERIESRFEDFSETLQGNARDSRVLCTAITWNMAKEKPVFGWGAGSWRYIFPRYQQYYPRLFYKGYHPGKGGWHGHRIYHQAHNDIVEFFYQFGIVGCSFLVSIWLFWIYQIGFRSKGNTMAALMLFIGICLACAHAYADFIFQSPAYWVAFNGLCCIAVKLLVLHRERQLRAS</sequence>
<dbReference type="InterPro" id="IPR051533">
    <property type="entry name" value="WaaL-like"/>
</dbReference>
<dbReference type="HOGENOM" id="CLU_543950_0_0_0"/>
<feature type="transmembrane region" description="Helical" evidence="5">
    <location>
        <begin position="40"/>
        <end position="59"/>
    </location>
</feature>
<feature type="transmembrane region" description="Helical" evidence="5">
    <location>
        <begin position="71"/>
        <end position="92"/>
    </location>
</feature>
<evidence type="ECO:0000256" key="5">
    <source>
        <dbReference type="SAM" id="Phobius"/>
    </source>
</evidence>